<gene>
    <name evidence="4" type="primary">yeeJ</name>
    <name evidence="4" type="ORF">EH105704_12_00580</name>
</gene>
<dbReference type="Pfam" id="PF02369">
    <property type="entry name" value="Big_1"/>
    <property type="match status" value="6"/>
</dbReference>
<sequence>MRIKYNRAVAIFQVILQLSSAFLPFTASAQSSDPPVNISTGPGGIQTKDGGLSQAISGAESYGGQSLETWLSQWGSARVSLSVDDNGKWDGSSIDLLTPLWQSQEAMLFAQAGFRAPDGRNTGNIGLGVRRFFNNDWMIGGNVFFDDDFTGKNRRIGFGLEAWRDYLKLSANSYFGTTSWHGSADFDDYQEKPADGFDLRAEGYLPAYPQLGGKIIYEHYVGNDVALFDKDERQRNPSAVTVGLSYTPVPLVSLGADYRRGESDHDDASFTLDFHYQPGMSWAALTDPDNVAAQRTLAGSRTALVERNNEIILQYRKEPDSRAVGEFTLLNVADNSPADGVAPNRIALRAFTPDGAPATNVPVQWRASGHATLSATSSVTDARGVAQTSLTDATAEPVTVQATAGGITHSVVSHFGQSQAALTLTMEKDNSPADGVSQNLARARLTGSDGKARAGVKVAWSVTGNATLIDPSSVTDESGSATVALTSQTAGPVTVRISADGEQATTTSTFSAPQPAGLSLSMINDQVVADNQSNAQAQARVTDAQGKPLAGVTVAWSIDGSQTAQLTSAASLVTDSDGIARVSLKDSVAEAVTLNATAQGMTGSVVATFIAAPAAALDVMMKLDNQLADNLAVNRAQATLTDTTGKPIANAALHWRIEGSATATLASAADVMTDANGQATVNLKDSVAESVTVIASADRLEGQATASFKAVPVGDVTVTLPTNNAPADGGSVNEAQVAVTDIHGNPMAGISVNWSLGSSTAHAVSPATATTDSQGHARLTFTDTVPETVSVSATAQGKSGSADARFTPVVAKNLSVSVLADNAPADNASVNRVKALVTDGSGKPIIGATVGWSISGSGTAKLTTPAWSTTDAQGITTAELKDSVAQSVSVIASADGITNRATVNFTPVNP</sequence>
<feature type="domain" description="Big-1" evidence="3">
    <location>
        <begin position="517"/>
        <end position="610"/>
    </location>
</feature>
<dbReference type="PANTHER" id="PTHR39576:SF2">
    <property type="entry name" value="ATTACHING AND EFFACING PROTEIN HOMOLOG-RELATED"/>
    <property type="match status" value="1"/>
</dbReference>
<evidence type="ECO:0000313" key="5">
    <source>
        <dbReference type="Proteomes" id="UP000010297"/>
    </source>
</evidence>
<name>H5V5B4_ATLHE</name>
<dbReference type="GeneID" id="92828226"/>
<evidence type="ECO:0000256" key="1">
    <source>
        <dbReference type="ARBA" id="ARBA00010116"/>
    </source>
</evidence>
<organism evidence="4 5">
    <name type="scientific">Atlantibacter hermannii NBRC 105704</name>
    <dbReference type="NCBI Taxonomy" id="1115512"/>
    <lineage>
        <taxon>Bacteria</taxon>
        <taxon>Pseudomonadati</taxon>
        <taxon>Pseudomonadota</taxon>
        <taxon>Gammaproteobacteria</taxon>
        <taxon>Enterobacterales</taxon>
        <taxon>Enterobacteriaceae</taxon>
        <taxon>Atlantibacter</taxon>
    </lineage>
</organism>
<dbReference type="AlphaFoldDB" id="H5V5B4"/>
<feature type="chain" id="PRO_5003600570" description="Big-1 domain-containing protein" evidence="2">
    <location>
        <begin position="30"/>
        <end position="910"/>
    </location>
</feature>
<dbReference type="InterPro" id="IPR003344">
    <property type="entry name" value="Big_1_dom"/>
</dbReference>
<feature type="domain" description="Big-1" evidence="3">
    <location>
        <begin position="715"/>
        <end position="807"/>
    </location>
</feature>
<dbReference type="InterPro" id="IPR013783">
    <property type="entry name" value="Ig-like_fold"/>
</dbReference>
<dbReference type="InterPro" id="IPR008964">
    <property type="entry name" value="Invasin/intimin_cell_adhesion"/>
</dbReference>
<proteinExistence type="inferred from homology"/>
<dbReference type="Pfam" id="PF11924">
    <property type="entry name" value="IAT_beta"/>
    <property type="match status" value="1"/>
</dbReference>
<dbReference type="GO" id="GO:0007155">
    <property type="term" value="P:cell adhesion"/>
    <property type="evidence" value="ECO:0007669"/>
    <property type="project" value="InterPro"/>
</dbReference>
<dbReference type="SUPFAM" id="SSF49373">
    <property type="entry name" value="Invasin/intimin cell-adhesion fragments"/>
    <property type="match status" value="6"/>
</dbReference>
<reference evidence="4 5" key="1">
    <citation type="submission" date="2012-02" db="EMBL/GenBank/DDBJ databases">
        <title>Whole genome shotgun sequence of Escherichia hermannii NBRC 105704.</title>
        <authorList>
            <person name="Yoshida I."/>
            <person name="Hosoyama A."/>
            <person name="Tsuchikane K."/>
            <person name="Katsumata H."/>
            <person name="Yamazaki S."/>
            <person name="Fujita N."/>
        </authorList>
    </citation>
    <scope>NUCLEOTIDE SEQUENCE [LARGE SCALE GENOMIC DNA]</scope>
    <source>
        <strain evidence="4 5">NBRC 105704</strain>
    </source>
</reference>
<dbReference type="InterPro" id="IPR024519">
    <property type="entry name" value="IAT_beta"/>
</dbReference>
<accession>H5V5B4</accession>
<feature type="signal peptide" evidence="2">
    <location>
        <begin position="1"/>
        <end position="29"/>
    </location>
</feature>
<dbReference type="PROSITE" id="PS51127">
    <property type="entry name" value="BIG1"/>
    <property type="match status" value="3"/>
</dbReference>
<dbReference type="FunFam" id="2.40.160.160:FF:000001">
    <property type="entry name" value="Intimin-like inverse autotransporter SinH"/>
    <property type="match status" value="1"/>
</dbReference>
<feature type="domain" description="Big-1" evidence="3">
    <location>
        <begin position="813"/>
        <end position="906"/>
    </location>
</feature>
<dbReference type="EMBL" id="BAFF01000012">
    <property type="protein sequence ID" value="GAB53172.1"/>
    <property type="molecule type" value="Genomic_DNA"/>
</dbReference>
<comment type="caution">
    <text evidence="4">The sequence shown here is derived from an EMBL/GenBank/DDBJ whole genome shotgun (WGS) entry which is preliminary data.</text>
</comment>
<dbReference type="InterPro" id="IPR038177">
    <property type="entry name" value="IAT_beta_sf"/>
</dbReference>
<dbReference type="Gene3D" id="2.60.40.10">
    <property type="entry name" value="Immunoglobulins"/>
    <property type="match status" value="6"/>
</dbReference>
<keyword evidence="2" id="KW-0732">Signal</keyword>
<dbReference type="Proteomes" id="UP000010297">
    <property type="component" value="Unassembled WGS sequence"/>
</dbReference>
<evidence type="ECO:0000256" key="2">
    <source>
        <dbReference type="SAM" id="SignalP"/>
    </source>
</evidence>
<comment type="similarity">
    <text evidence="1">Belongs to the intimin/invasin family.</text>
</comment>
<evidence type="ECO:0000259" key="3">
    <source>
        <dbReference type="PROSITE" id="PS51127"/>
    </source>
</evidence>
<evidence type="ECO:0000313" key="4">
    <source>
        <dbReference type="EMBL" id="GAB53172.1"/>
    </source>
</evidence>
<dbReference type="RefSeq" id="WP_002437383.1">
    <property type="nucleotide sequence ID" value="NZ_BAFF01000012.1"/>
</dbReference>
<keyword evidence="5" id="KW-1185">Reference proteome</keyword>
<dbReference type="Gene3D" id="2.40.160.160">
    <property type="entry name" value="Inverse autotransporter, beta-domain"/>
    <property type="match status" value="1"/>
</dbReference>
<dbReference type="InterPro" id="IPR051715">
    <property type="entry name" value="Intimin-Invasin_domain"/>
</dbReference>
<dbReference type="PANTHER" id="PTHR39576">
    <property type="entry name" value="ATTACHING AND EFFACING PROTEIN HOMOLOG-RELATED-RELATED"/>
    <property type="match status" value="1"/>
</dbReference>
<dbReference type="SMART" id="SM00634">
    <property type="entry name" value="BID_1"/>
    <property type="match status" value="6"/>
</dbReference>
<dbReference type="InterPro" id="IPR003535">
    <property type="entry name" value="Intimin/invasin_bac"/>
</dbReference>
<protein>
    <recommendedName>
        <fullName evidence="3">Big-1 domain-containing protein</fullName>
    </recommendedName>
</protein>
<dbReference type="GO" id="GO:0009279">
    <property type="term" value="C:cell outer membrane"/>
    <property type="evidence" value="ECO:0007669"/>
    <property type="project" value="TreeGrafter"/>
</dbReference>
<dbReference type="PRINTS" id="PR01369">
    <property type="entry name" value="INTIMIN"/>
</dbReference>
<dbReference type="eggNOG" id="COG4932">
    <property type="taxonomic scope" value="Bacteria"/>
</dbReference>